<dbReference type="Gene3D" id="3.40.50.620">
    <property type="entry name" value="HUPs"/>
    <property type="match status" value="1"/>
</dbReference>
<feature type="domain" description="UspA" evidence="1">
    <location>
        <begin position="2"/>
        <end position="109"/>
    </location>
</feature>
<dbReference type="Proteomes" id="UP000603545">
    <property type="component" value="Unassembled WGS sequence"/>
</dbReference>
<proteinExistence type="predicted"/>
<dbReference type="SUPFAM" id="SSF52402">
    <property type="entry name" value="Adenine nucleotide alpha hydrolases-like"/>
    <property type="match status" value="1"/>
</dbReference>
<dbReference type="Pfam" id="PF00582">
    <property type="entry name" value="Usp"/>
    <property type="match status" value="1"/>
</dbReference>
<dbReference type="EMBL" id="JACNLL010000037">
    <property type="protein sequence ID" value="MBC8199135.1"/>
    <property type="molecule type" value="Genomic_DNA"/>
</dbReference>
<dbReference type="InterPro" id="IPR014729">
    <property type="entry name" value="Rossmann-like_a/b/a_fold"/>
</dbReference>
<organism evidence="2 3">
    <name type="scientific">Candidatus Desulfaltia bathyphila</name>
    <dbReference type="NCBI Taxonomy" id="2841697"/>
    <lineage>
        <taxon>Bacteria</taxon>
        <taxon>Pseudomonadati</taxon>
        <taxon>Thermodesulfobacteriota</taxon>
        <taxon>Desulfobacteria</taxon>
        <taxon>Desulfobacterales</taxon>
        <taxon>Desulfobacterales incertae sedis</taxon>
        <taxon>Candidatus Desulfaltia</taxon>
    </lineage>
</organism>
<evidence type="ECO:0000313" key="2">
    <source>
        <dbReference type="EMBL" id="MBC8199135.1"/>
    </source>
</evidence>
<dbReference type="AlphaFoldDB" id="A0A8J6N5P9"/>
<sequence>MNKILVPLDNFSEISLNAARYAVEFAKRSGSKPIFLFLYRKDSAKPDYFKTDVSQAVEREKRIRGKIELLIDRSAMEGINIEQYECRGEYIEKVCEFVRNLSIAEIVIAVPDKKDEHYNKINKNISLLVQMTSCRILTVKEKDKEN</sequence>
<accession>A0A8J6N5P9</accession>
<name>A0A8J6N5P9_9BACT</name>
<evidence type="ECO:0000313" key="3">
    <source>
        <dbReference type="Proteomes" id="UP000603545"/>
    </source>
</evidence>
<comment type="caution">
    <text evidence="2">The sequence shown here is derived from an EMBL/GenBank/DDBJ whole genome shotgun (WGS) entry which is preliminary data.</text>
</comment>
<reference evidence="2 3" key="1">
    <citation type="submission" date="2020-08" db="EMBL/GenBank/DDBJ databases">
        <title>Bridging the membrane lipid divide: bacteria of the FCB group superphylum have the potential to synthesize archaeal ether lipids.</title>
        <authorList>
            <person name="Villanueva L."/>
            <person name="Von Meijenfeldt F.A.B."/>
            <person name="Westbye A.B."/>
            <person name="Yadav S."/>
            <person name="Hopmans E.C."/>
            <person name="Dutilh B.E."/>
            <person name="Sinninghe Damste J.S."/>
        </authorList>
    </citation>
    <scope>NUCLEOTIDE SEQUENCE [LARGE SCALE GENOMIC DNA]</scope>
    <source>
        <strain evidence="2">NIOZ-UU82</strain>
    </source>
</reference>
<gene>
    <name evidence="2" type="ORF">H8E80_03695</name>
</gene>
<dbReference type="CDD" id="cd00293">
    <property type="entry name" value="USP-like"/>
    <property type="match status" value="1"/>
</dbReference>
<evidence type="ECO:0000259" key="1">
    <source>
        <dbReference type="Pfam" id="PF00582"/>
    </source>
</evidence>
<protein>
    <submittedName>
        <fullName evidence="2">Universal stress protein</fullName>
    </submittedName>
</protein>
<dbReference type="InterPro" id="IPR006016">
    <property type="entry name" value="UspA"/>
</dbReference>